<reference evidence="3" key="1">
    <citation type="journal article" date="2017" name="bioRxiv">
        <title>Comparative analysis of the genomes of Stylophora pistillata and Acropora digitifera provides evidence for extensive differences between species of corals.</title>
        <authorList>
            <person name="Voolstra C.R."/>
            <person name="Li Y."/>
            <person name="Liew Y.J."/>
            <person name="Baumgarten S."/>
            <person name="Zoccola D."/>
            <person name="Flot J.-F."/>
            <person name="Tambutte S."/>
            <person name="Allemand D."/>
            <person name="Aranda M."/>
        </authorList>
    </citation>
    <scope>NUCLEOTIDE SEQUENCE [LARGE SCALE GENOMIC DNA]</scope>
</reference>
<feature type="transmembrane region" description="Helical" evidence="1">
    <location>
        <begin position="102"/>
        <end position="122"/>
    </location>
</feature>
<name>A0A2B4T286_STYPI</name>
<evidence type="ECO:0000256" key="1">
    <source>
        <dbReference type="SAM" id="Phobius"/>
    </source>
</evidence>
<evidence type="ECO:0000313" key="3">
    <source>
        <dbReference type="Proteomes" id="UP000225706"/>
    </source>
</evidence>
<gene>
    <name evidence="2" type="ORF">AWC38_SpisGene130</name>
</gene>
<keyword evidence="3" id="KW-1185">Reference proteome</keyword>
<dbReference type="EMBL" id="LSMT01000001">
    <property type="protein sequence ID" value="PFX34892.1"/>
    <property type="molecule type" value="Genomic_DNA"/>
</dbReference>
<dbReference type="OrthoDB" id="5976243at2759"/>
<dbReference type="Proteomes" id="UP000225706">
    <property type="component" value="Unassembled WGS sequence"/>
</dbReference>
<keyword evidence="1" id="KW-0472">Membrane</keyword>
<keyword evidence="1" id="KW-0812">Transmembrane</keyword>
<sequence>MSKSLNLGFSYFIDSALQTATKRFSHKKLWNVVLHVVTSWPMAWAMLCIGRNFLPISLQFFLIIVKCLLCITQEPPIGFVYSIFYNIVAYYAVYIHTSVTTFQAGIVISICLAFQFLSHLLLEGETPQRLPTKEDNLLFQVMDLANEFFLAPFHFSLTLLIRFDFLPILRWRSDAALHKLITSTQEIKYGKKSP</sequence>
<keyword evidence="1" id="KW-1133">Transmembrane helix</keyword>
<feature type="transmembrane region" description="Helical" evidence="1">
    <location>
        <begin position="78"/>
        <end position="96"/>
    </location>
</feature>
<protein>
    <submittedName>
        <fullName evidence="2">Uncharacterized protein</fullName>
    </submittedName>
</protein>
<accession>A0A2B4T286</accession>
<proteinExistence type="predicted"/>
<dbReference type="AlphaFoldDB" id="A0A2B4T286"/>
<evidence type="ECO:0000313" key="2">
    <source>
        <dbReference type="EMBL" id="PFX34892.1"/>
    </source>
</evidence>
<feature type="transmembrane region" description="Helical" evidence="1">
    <location>
        <begin position="53"/>
        <end position="71"/>
    </location>
</feature>
<organism evidence="2 3">
    <name type="scientific">Stylophora pistillata</name>
    <name type="common">Smooth cauliflower coral</name>
    <dbReference type="NCBI Taxonomy" id="50429"/>
    <lineage>
        <taxon>Eukaryota</taxon>
        <taxon>Metazoa</taxon>
        <taxon>Cnidaria</taxon>
        <taxon>Anthozoa</taxon>
        <taxon>Hexacorallia</taxon>
        <taxon>Scleractinia</taxon>
        <taxon>Astrocoeniina</taxon>
        <taxon>Pocilloporidae</taxon>
        <taxon>Stylophora</taxon>
    </lineage>
</organism>
<comment type="caution">
    <text evidence="2">The sequence shown here is derived from an EMBL/GenBank/DDBJ whole genome shotgun (WGS) entry which is preliminary data.</text>
</comment>